<dbReference type="PANTHER" id="PTHR11903">
    <property type="entry name" value="PROSTAGLANDIN G/H SYNTHASE"/>
    <property type="match status" value="1"/>
</dbReference>
<dbReference type="GO" id="GO:0016702">
    <property type="term" value="F:oxidoreductase activity, acting on single donors with incorporation of molecular oxygen, incorporation of two atoms of oxygen"/>
    <property type="evidence" value="ECO:0007669"/>
    <property type="project" value="TreeGrafter"/>
</dbReference>
<feature type="binding site" description="axial binding residue" evidence="15">
    <location>
        <position position="390"/>
    </location>
    <ligand>
        <name>heme b</name>
        <dbReference type="ChEBI" id="CHEBI:60344"/>
    </ligand>
    <ligandPart>
        <name>Fe</name>
        <dbReference type="ChEBI" id="CHEBI:18248"/>
    </ligandPart>
</feature>
<dbReference type="Proteomes" id="UP001154282">
    <property type="component" value="Unassembled WGS sequence"/>
</dbReference>
<dbReference type="InterPro" id="IPR050783">
    <property type="entry name" value="Oxylipin_biosynth_metab"/>
</dbReference>
<keyword evidence="17" id="KW-1185">Reference proteome</keyword>
<evidence type="ECO:0000256" key="7">
    <source>
        <dbReference type="ARBA" id="ARBA00022767"/>
    </source>
</evidence>
<evidence type="ECO:0000256" key="13">
    <source>
        <dbReference type="ARBA" id="ARBA00023098"/>
    </source>
</evidence>
<comment type="caution">
    <text evidence="16">The sequence shown here is derived from an EMBL/GenBank/DDBJ whole genome shotgun (WGS) entry which is preliminary data.</text>
</comment>
<dbReference type="CDD" id="cd09818">
    <property type="entry name" value="PIOX_like"/>
    <property type="match status" value="1"/>
</dbReference>
<evidence type="ECO:0000256" key="11">
    <source>
        <dbReference type="ARBA" id="ARBA00023002"/>
    </source>
</evidence>
<dbReference type="GO" id="GO:0004601">
    <property type="term" value="F:peroxidase activity"/>
    <property type="evidence" value="ECO:0007669"/>
    <property type="project" value="UniProtKB-KW"/>
</dbReference>
<keyword evidence="5 15" id="KW-0349">Heme</keyword>
<evidence type="ECO:0000256" key="14">
    <source>
        <dbReference type="ARBA" id="ARBA00023160"/>
    </source>
</evidence>
<gene>
    <name evidence="16" type="ORF">LITE_LOCUS32424</name>
</gene>
<keyword evidence="4" id="KW-0575">Peroxidase</keyword>
<dbReference type="PANTHER" id="PTHR11903:SF11">
    <property type="entry name" value="ALPHA-DIOXYGENASE 1"/>
    <property type="match status" value="1"/>
</dbReference>
<evidence type="ECO:0000256" key="2">
    <source>
        <dbReference type="ARBA" id="ARBA00001970"/>
    </source>
</evidence>
<keyword evidence="14" id="KW-0275">Fatty acid biosynthesis</keyword>
<dbReference type="GO" id="GO:0020037">
    <property type="term" value="F:heme binding"/>
    <property type="evidence" value="ECO:0007669"/>
    <property type="project" value="InterPro"/>
</dbReference>
<keyword evidence="10" id="KW-0223">Dioxygenase</keyword>
<keyword evidence="13" id="KW-0443">Lipid metabolism</keyword>
<dbReference type="PROSITE" id="PS50292">
    <property type="entry name" value="PEROXIDASE_3"/>
    <property type="match status" value="1"/>
</dbReference>
<proteinExistence type="predicted"/>
<evidence type="ECO:0000256" key="9">
    <source>
        <dbReference type="ARBA" id="ARBA00022832"/>
    </source>
</evidence>
<organism evidence="16 17">
    <name type="scientific">Linum tenue</name>
    <dbReference type="NCBI Taxonomy" id="586396"/>
    <lineage>
        <taxon>Eukaryota</taxon>
        <taxon>Viridiplantae</taxon>
        <taxon>Streptophyta</taxon>
        <taxon>Embryophyta</taxon>
        <taxon>Tracheophyta</taxon>
        <taxon>Spermatophyta</taxon>
        <taxon>Magnoliopsida</taxon>
        <taxon>eudicotyledons</taxon>
        <taxon>Gunneridae</taxon>
        <taxon>Pentapetalae</taxon>
        <taxon>rosids</taxon>
        <taxon>fabids</taxon>
        <taxon>Malpighiales</taxon>
        <taxon>Linaceae</taxon>
        <taxon>Linum</taxon>
    </lineage>
</organism>
<dbReference type="GO" id="GO:0031408">
    <property type="term" value="P:oxylipin biosynthetic process"/>
    <property type="evidence" value="ECO:0007669"/>
    <property type="project" value="UniProtKB-KW"/>
</dbReference>
<evidence type="ECO:0000256" key="4">
    <source>
        <dbReference type="ARBA" id="ARBA00022559"/>
    </source>
</evidence>
<keyword evidence="11" id="KW-0560">Oxidoreductase</keyword>
<keyword evidence="8" id="KW-0611">Plant defense</keyword>
<dbReference type="GO" id="GO:0006952">
    <property type="term" value="P:defense response"/>
    <property type="evidence" value="ECO:0007669"/>
    <property type="project" value="UniProtKB-KW"/>
</dbReference>
<dbReference type="SUPFAM" id="SSF48113">
    <property type="entry name" value="Heme-dependent peroxidases"/>
    <property type="match status" value="1"/>
</dbReference>
<evidence type="ECO:0000256" key="8">
    <source>
        <dbReference type="ARBA" id="ARBA00022821"/>
    </source>
</evidence>
<dbReference type="EMBL" id="CAMGYJ010000008">
    <property type="protein sequence ID" value="CAI0455628.1"/>
    <property type="molecule type" value="Genomic_DNA"/>
</dbReference>
<reference evidence="16" key="1">
    <citation type="submission" date="2022-08" db="EMBL/GenBank/DDBJ databases">
        <authorList>
            <person name="Gutierrez-Valencia J."/>
        </authorList>
    </citation>
    <scope>NUCLEOTIDE SEQUENCE</scope>
</reference>
<dbReference type="InterPro" id="IPR019791">
    <property type="entry name" value="Haem_peroxidase_animal"/>
</dbReference>
<dbReference type="Pfam" id="PF03098">
    <property type="entry name" value="An_peroxidase"/>
    <property type="match status" value="1"/>
</dbReference>
<dbReference type="InterPro" id="IPR037120">
    <property type="entry name" value="Haem_peroxidase_sf_animal"/>
</dbReference>
<name>A0AAV0NAM0_9ROSI</name>
<dbReference type="InterPro" id="IPR010255">
    <property type="entry name" value="Haem_peroxidase_sf"/>
</dbReference>
<evidence type="ECO:0000256" key="1">
    <source>
        <dbReference type="ARBA" id="ARBA00001913"/>
    </source>
</evidence>
<dbReference type="Gene3D" id="1.10.640.10">
    <property type="entry name" value="Haem peroxidase domain superfamily, animal type"/>
    <property type="match status" value="1"/>
</dbReference>
<dbReference type="InterPro" id="IPR034815">
    <property type="entry name" value="A_dioxygenase"/>
</dbReference>
<evidence type="ECO:0000256" key="5">
    <source>
        <dbReference type="ARBA" id="ARBA00022617"/>
    </source>
</evidence>
<evidence type="ECO:0000313" key="16">
    <source>
        <dbReference type="EMBL" id="CAI0455628.1"/>
    </source>
</evidence>
<comment type="cofactor">
    <cofactor evidence="1">
        <name>Ca(2+)</name>
        <dbReference type="ChEBI" id="CHEBI:29108"/>
    </cofactor>
</comment>
<evidence type="ECO:0000256" key="12">
    <source>
        <dbReference type="ARBA" id="ARBA00023004"/>
    </source>
</evidence>
<evidence type="ECO:0000256" key="10">
    <source>
        <dbReference type="ARBA" id="ARBA00022964"/>
    </source>
</evidence>
<accession>A0AAV0NAM0</accession>
<dbReference type="GO" id="GO:0006633">
    <property type="term" value="P:fatty acid biosynthetic process"/>
    <property type="evidence" value="ECO:0007669"/>
    <property type="project" value="UniProtKB-KW"/>
</dbReference>
<keyword evidence="9" id="KW-0276">Fatty acid metabolism</keyword>
<evidence type="ECO:0008006" key="18">
    <source>
        <dbReference type="Google" id="ProtNLM"/>
    </source>
</evidence>
<dbReference type="AlphaFoldDB" id="A0AAV0NAM0"/>
<evidence type="ECO:0000313" key="17">
    <source>
        <dbReference type="Proteomes" id="UP001154282"/>
    </source>
</evidence>
<keyword evidence="6 15" id="KW-0479">Metal-binding</keyword>
<evidence type="ECO:0000256" key="15">
    <source>
        <dbReference type="PIRSR" id="PIRSR619791-2"/>
    </source>
</evidence>
<dbReference type="GO" id="GO:0046872">
    <property type="term" value="F:metal ion binding"/>
    <property type="evidence" value="ECO:0007669"/>
    <property type="project" value="UniProtKB-KW"/>
</dbReference>
<keyword evidence="7" id="KW-0925">Oxylipin biosynthesis</keyword>
<keyword evidence="3" id="KW-0444">Lipid biosynthesis</keyword>
<comment type="cofactor">
    <cofactor evidence="2">
        <name>heme b</name>
        <dbReference type="ChEBI" id="CHEBI:60344"/>
    </cofactor>
</comment>
<evidence type="ECO:0000256" key="3">
    <source>
        <dbReference type="ARBA" id="ARBA00022516"/>
    </source>
</evidence>
<evidence type="ECO:0000256" key="6">
    <source>
        <dbReference type="ARBA" id="ARBA00022723"/>
    </source>
</evidence>
<protein>
    <recommendedName>
        <fullName evidence="18">Alpha-dioxygenase 1</fullName>
    </recommendedName>
</protein>
<dbReference type="GO" id="GO:0006979">
    <property type="term" value="P:response to oxidative stress"/>
    <property type="evidence" value="ECO:0007669"/>
    <property type="project" value="InterPro"/>
</dbReference>
<keyword evidence="12 15" id="KW-0408">Iron</keyword>
<sequence length="680" mass="77493">MCVLSKLCKDVIAKFIHQDFHGVVAKMSVLDSFCFLIVHSVDKKNLWHKLPVILGLAYLAIRRHLHQVHNLLNVGGQLPGDGFDPADYPHRTEDGRFNDPFNGVAGGQNTFFGRNMMPSAQDKVVTPHPALVATKLLARKSGEKYKDTGKQFNMVAASWIQFMIHDWVDHLEDTKQIELSAPKEMAGQCPLSSFKFYATKELPTGSNDINTGTLNRRTSWWDASVIYGSDAERGQKVREFKDGKLKIAEDGLLQHDEDGLAISGDIRGTWIGTTTLQALFIKEHNAVCDVLKKEYPDLGDEELYRRARVVTSAVIAKIHTIDWTVELLKTDTLLAAMRANWYGLLGKWFKDTFGHIGNDILGGIVGMKKSENHGVPYSLTEEFVSVYRLHPLLPDEFLIRNISSSTDEEESAASKESLPVAEKYCFNFHRMIFLSHMCIRVRCSCINDVMWFAVWTCRLPMSELIGLKGDKALSEIGFTKQMVSMGHQACGALELWNYPNWLRNVVPQDPDGRDRPDLVDLPALEVFRDRERKVARYNDFRRRMLMVPISKWGDLTDDQEAVQVLTEVYGDRIEELDLLVGLMAERKIKGFAISETAFFIFLIMATRRLEADRFFTSHYGEETYTKKGLEWVDTTESLQQVIDRHYPEMTKKWMNSASAFSVWDAPPQSEKHVPLYLRIP</sequence>